<dbReference type="EMBL" id="AP026562">
    <property type="protein sequence ID" value="BDP44336.1"/>
    <property type="molecule type" value="Genomic_DNA"/>
</dbReference>
<reference evidence="2" key="1">
    <citation type="submission" date="2022-07" db="EMBL/GenBank/DDBJ databases">
        <title>Complete Genome Sequence of the Radioresistant Bacterium Deinococcus aetherius ST0316, Isolated from the Air Dust collected in Lower Stratosphere above Japan.</title>
        <authorList>
            <person name="Satoh K."/>
            <person name="Hagiwara K."/>
            <person name="Katsumata K."/>
            <person name="Kubo A."/>
            <person name="Yokobori S."/>
            <person name="Yamagishi A."/>
            <person name="Oono Y."/>
            <person name="Narumi I."/>
        </authorList>
    </citation>
    <scope>NUCLEOTIDE SEQUENCE</scope>
    <source>
        <strain evidence="2">ST0316</strain>
        <plasmid evidence="2">pDAETH-2</plasmid>
    </source>
</reference>
<keyword evidence="2" id="KW-0614">Plasmid</keyword>
<keyword evidence="3" id="KW-1185">Reference proteome</keyword>
<sequence>MARVTRQGGKRLQLGGREAVFLRDHQDAQPGGRARVEVEHHARHGARREGLRAVQHRHPARREKARR</sequence>
<proteinExistence type="predicted"/>
<feature type="compositionally biased region" description="Basic residues" evidence="1">
    <location>
        <begin position="54"/>
        <end position="67"/>
    </location>
</feature>
<evidence type="ECO:0000313" key="2">
    <source>
        <dbReference type="EMBL" id="BDP44336.1"/>
    </source>
</evidence>
<gene>
    <name evidence="2" type="ORF">DAETH_43050</name>
</gene>
<organism evidence="2 3">
    <name type="scientific">Deinococcus aetherius</name>
    <dbReference type="NCBI Taxonomy" id="200252"/>
    <lineage>
        <taxon>Bacteria</taxon>
        <taxon>Thermotogati</taxon>
        <taxon>Deinococcota</taxon>
        <taxon>Deinococci</taxon>
        <taxon>Deinococcales</taxon>
        <taxon>Deinococcaceae</taxon>
        <taxon>Deinococcus</taxon>
    </lineage>
</organism>
<protein>
    <submittedName>
        <fullName evidence="2">Uncharacterized protein</fullName>
    </submittedName>
</protein>
<accession>A0ABN6RR69</accession>
<geneLocation type="plasmid" evidence="2 3">
    <name>pDAETH-2</name>
</geneLocation>
<feature type="region of interest" description="Disordered" evidence="1">
    <location>
        <begin position="26"/>
        <end position="67"/>
    </location>
</feature>
<dbReference type="RefSeq" id="WP_264778182.1">
    <property type="nucleotide sequence ID" value="NZ_AP026562.1"/>
</dbReference>
<evidence type="ECO:0000313" key="3">
    <source>
        <dbReference type="Proteomes" id="UP001064971"/>
    </source>
</evidence>
<dbReference type="Proteomes" id="UP001064971">
    <property type="component" value="Plasmid pDAETH-2"/>
</dbReference>
<evidence type="ECO:0000256" key="1">
    <source>
        <dbReference type="SAM" id="MobiDB-lite"/>
    </source>
</evidence>
<name>A0ABN6RR69_9DEIO</name>